<dbReference type="AlphaFoldDB" id="A0A5C3DX41"/>
<dbReference type="PANTHER" id="PTHR33620:SF1">
    <property type="entry name" value="UREASE ACCESSORY PROTEIN F"/>
    <property type="match status" value="1"/>
</dbReference>
<dbReference type="Proteomes" id="UP000324022">
    <property type="component" value="Unassembled WGS sequence"/>
</dbReference>
<dbReference type="GO" id="GO:0016151">
    <property type="term" value="F:nickel cation binding"/>
    <property type="evidence" value="ECO:0007669"/>
    <property type="project" value="InterPro"/>
</dbReference>
<name>A0A5C3DX41_9BASI</name>
<proteinExistence type="inferred from homology"/>
<dbReference type="OrthoDB" id="2550922at2759"/>
<organism evidence="5 6">
    <name type="scientific">Ustilago trichophora</name>
    <dbReference type="NCBI Taxonomy" id="86804"/>
    <lineage>
        <taxon>Eukaryota</taxon>
        <taxon>Fungi</taxon>
        <taxon>Dikarya</taxon>
        <taxon>Basidiomycota</taxon>
        <taxon>Ustilaginomycotina</taxon>
        <taxon>Ustilaginomycetes</taxon>
        <taxon>Ustilaginales</taxon>
        <taxon>Ustilaginaceae</taxon>
        <taxon>Ustilago</taxon>
    </lineage>
</organism>
<feature type="compositionally biased region" description="Basic and acidic residues" evidence="4">
    <location>
        <begin position="338"/>
        <end position="365"/>
    </location>
</feature>
<evidence type="ECO:0000256" key="2">
    <source>
        <dbReference type="ARBA" id="ARBA00023186"/>
    </source>
</evidence>
<reference evidence="5 6" key="1">
    <citation type="submission" date="2018-03" db="EMBL/GenBank/DDBJ databases">
        <authorList>
            <person name="Guldener U."/>
        </authorList>
    </citation>
    <scope>NUCLEOTIDE SEQUENCE [LARGE SCALE GENOMIC DNA]</scope>
    <source>
        <strain evidence="5 6">NBRC100155</strain>
    </source>
</reference>
<dbReference type="EMBL" id="OOIN01000003">
    <property type="protein sequence ID" value="SPO21766.1"/>
    <property type="molecule type" value="Genomic_DNA"/>
</dbReference>
<accession>A0A5C3DX41</accession>
<keyword evidence="2" id="KW-0143">Chaperone</keyword>
<dbReference type="InterPro" id="IPR038277">
    <property type="entry name" value="UreF_sf"/>
</dbReference>
<protein>
    <recommendedName>
        <fullName evidence="7">Urease accessory protein UreF</fullName>
    </recommendedName>
</protein>
<sequence length="497" mass="54654">MLPSMSQPPIPTSYEGEDTEFETYLLLLLSDSNLPTGGFVASSGLESFYAHGLLHNSRPTLPNSTSSSSTAAKRTTAPSQAQLSSATLSFAQSTLHSYARSSFPFLSRVHFCVGRYLDSGVRARGDRERARELETEEERKAADAVFEGQEKARLEECLTSISRLDSSYHTLLLNHVARRASKAQGIALLTLYSKAFARPIDLSREPFPLAHHDSTSTSTANSVAEEFRIVLAAQLVDRLKLEVRRSTTTTSSASTAPSGGLQNGHLPICWAVFGACLGITLRKAVFLHLFLQARSIFSSSIRLNTLGPYLAHQVMRFQLREVVDGVLAEMSREGCLDVSETKAEAEGQVRMGEAGEKGQGEKEERMEVDDVPSYTIADDTKPPQKATKTQPSPAFKPFRTTATMSPTSTALLRPPVRSLREGKNVLIPVDDEDPHQGWAWDWPEEQEQDFLNPSSKVEGRGSERGFWTAPSAPATTFPLGEIIQARHDQLHSRLFNS</sequence>
<evidence type="ECO:0008006" key="7">
    <source>
        <dbReference type="Google" id="ProtNLM"/>
    </source>
</evidence>
<keyword evidence="6" id="KW-1185">Reference proteome</keyword>
<comment type="similarity">
    <text evidence="3">Belongs to the UreF family.</text>
</comment>
<dbReference type="InterPro" id="IPR002639">
    <property type="entry name" value="UreF"/>
</dbReference>
<evidence type="ECO:0000313" key="5">
    <source>
        <dbReference type="EMBL" id="SPO21766.1"/>
    </source>
</evidence>
<dbReference type="PANTHER" id="PTHR33620">
    <property type="entry name" value="UREASE ACCESSORY PROTEIN F"/>
    <property type="match status" value="1"/>
</dbReference>
<feature type="region of interest" description="Disordered" evidence="4">
    <location>
        <begin position="338"/>
        <end position="401"/>
    </location>
</feature>
<keyword evidence="1" id="KW-0996">Nickel insertion</keyword>
<feature type="region of interest" description="Disordered" evidence="4">
    <location>
        <begin position="59"/>
        <end position="79"/>
    </location>
</feature>
<dbReference type="Gene3D" id="1.10.4190.10">
    <property type="entry name" value="Urease accessory protein UreF"/>
    <property type="match status" value="1"/>
</dbReference>
<evidence type="ECO:0000256" key="1">
    <source>
        <dbReference type="ARBA" id="ARBA00022988"/>
    </source>
</evidence>
<dbReference type="Pfam" id="PF01730">
    <property type="entry name" value="UreF"/>
    <property type="match status" value="1"/>
</dbReference>
<evidence type="ECO:0000313" key="6">
    <source>
        <dbReference type="Proteomes" id="UP000324022"/>
    </source>
</evidence>
<evidence type="ECO:0000256" key="4">
    <source>
        <dbReference type="SAM" id="MobiDB-lite"/>
    </source>
</evidence>
<gene>
    <name evidence="5" type="ORF">UTRI_01254_B</name>
</gene>
<evidence type="ECO:0000256" key="3">
    <source>
        <dbReference type="ARBA" id="ARBA00046339"/>
    </source>
</evidence>